<sequence length="62" mass="7016">MIKELYPNEAWIQIYTDGSATRAVRNRGAGVHVRYPDQTNESIRTPTGKFCSNYLAEVQALN</sequence>
<evidence type="ECO:0008006" key="2">
    <source>
        <dbReference type="Google" id="ProtNLM"/>
    </source>
</evidence>
<accession>A0A0B7BAT7</accession>
<dbReference type="SUPFAM" id="SSF53098">
    <property type="entry name" value="Ribonuclease H-like"/>
    <property type="match status" value="1"/>
</dbReference>
<dbReference type="GO" id="GO:0003676">
    <property type="term" value="F:nucleic acid binding"/>
    <property type="evidence" value="ECO:0007669"/>
    <property type="project" value="InterPro"/>
</dbReference>
<dbReference type="EMBL" id="HACG01042541">
    <property type="protein sequence ID" value="CEK89406.1"/>
    <property type="molecule type" value="Transcribed_RNA"/>
</dbReference>
<dbReference type="AlphaFoldDB" id="A0A0B7BAT7"/>
<dbReference type="Gene3D" id="3.30.420.10">
    <property type="entry name" value="Ribonuclease H-like superfamily/Ribonuclease H"/>
    <property type="match status" value="1"/>
</dbReference>
<dbReference type="InterPro" id="IPR012337">
    <property type="entry name" value="RNaseH-like_sf"/>
</dbReference>
<protein>
    <recommendedName>
        <fullName evidence="2">RNase H type-1 domain-containing protein</fullName>
    </recommendedName>
</protein>
<gene>
    <name evidence="1" type="primary">ORF170812</name>
</gene>
<reference evidence="1" key="1">
    <citation type="submission" date="2014-12" db="EMBL/GenBank/DDBJ databases">
        <title>Insight into the proteome of Arion vulgaris.</title>
        <authorList>
            <person name="Aradska J."/>
            <person name="Bulat T."/>
            <person name="Smidak R."/>
            <person name="Sarate P."/>
            <person name="Gangsoo J."/>
            <person name="Sialana F."/>
            <person name="Bilban M."/>
            <person name="Lubec G."/>
        </authorList>
    </citation>
    <scope>NUCLEOTIDE SEQUENCE</scope>
    <source>
        <tissue evidence="1">Skin</tissue>
    </source>
</reference>
<evidence type="ECO:0000313" key="1">
    <source>
        <dbReference type="EMBL" id="CEK89406.1"/>
    </source>
</evidence>
<proteinExistence type="predicted"/>
<dbReference type="InterPro" id="IPR036397">
    <property type="entry name" value="RNaseH_sf"/>
</dbReference>
<feature type="non-terminal residue" evidence="1">
    <location>
        <position position="62"/>
    </location>
</feature>
<organism evidence="1">
    <name type="scientific">Arion vulgaris</name>
    <dbReference type="NCBI Taxonomy" id="1028688"/>
    <lineage>
        <taxon>Eukaryota</taxon>
        <taxon>Metazoa</taxon>
        <taxon>Spiralia</taxon>
        <taxon>Lophotrochozoa</taxon>
        <taxon>Mollusca</taxon>
        <taxon>Gastropoda</taxon>
        <taxon>Heterobranchia</taxon>
        <taxon>Euthyneura</taxon>
        <taxon>Panpulmonata</taxon>
        <taxon>Eupulmonata</taxon>
        <taxon>Stylommatophora</taxon>
        <taxon>Helicina</taxon>
        <taxon>Arionoidea</taxon>
        <taxon>Arionidae</taxon>
        <taxon>Arion</taxon>
    </lineage>
</organism>
<name>A0A0B7BAT7_9EUPU</name>